<sequence length="179" mass="19633">MASFIGGSKHSILYLLMTCAAHKIHGETLKMSREFQAYTLCCSSISGWLHHDRQACRADTSFCFVLCSFDEAGRHSRWSGQCCNRLRPLAGAAISSHMDIDKVSFTGSTKVGRLVMQAAAMSNLKQVSLELGGKSPIIIFDDAELDKAVDLFRVLSGRNLCGWFACLCSVSTFIVANLR</sequence>
<dbReference type="Gene3D" id="3.40.605.10">
    <property type="entry name" value="Aldehyde Dehydrogenase, Chain A, domain 1"/>
    <property type="match status" value="1"/>
</dbReference>
<dbReference type="PROSITE" id="PS00687">
    <property type="entry name" value="ALDEHYDE_DEHYDR_GLU"/>
    <property type="match status" value="1"/>
</dbReference>
<dbReference type="InterPro" id="IPR016161">
    <property type="entry name" value="Ald_DH/histidinol_DH"/>
</dbReference>
<reference evidence="5" key="2">
    <citation type="submission" date="2023-05" db="EMBL/GenBank/DDBJ databases">
        <authorList>
            <person name="Schelkunov M.I."/>
        </authorList>
    </citation>
    <scope>NUCLEOTIDE SEQUENCE</scope>
    <source>
        <strain evidence="5">Hsosn_3</strain>
        <tissue evidence="5">Leaf</tissue>
    </source>
</reference>
<comment type="similarity">
    <text evidence="1 3">Belongs to the aldehyde dehydrogenase family.</text>
</comment>
<evidence type="ECO:0000256" key="3">
    <source>
        <dbReference type="RuleBase" id="RU003345"/>
    </source>
</evidence>
<dbReference type="EMBL" id="JAUIZM010000002">
    <property type="protein sequence ID" value="KAK1396880.1"/>
    <property type="molecule type" value="Genomic_DNA"/>
</dbReference>
<dbReference type="InterPro" id="IPR015590">
    <property type="entry name" value="Aldehyde_DH_dom"/>
</dbReference>
<comment type="caution">
    <text evidence="5">The sequence shown here is derived from an EMBL/GenBank/DDBJ whole genome shotgun (WGS) entry which is preliminary data.</text>
</comment>
<keyword evidence="6" id="KW-1185">Reference proteome</keyword>
<dbReference type="InterPro" id="IPR016162">
    <property type="entry name" value="Ald_DH_N"/>
</dbReference>
<dbReference type="SUPFAM" id="SSF53720">
    <property type="entry name" value="ALDH-like"/>
    <property type="match status" value="1"/>
</dbReference>
<protein>
    <recommendedName>
        <fullName evidence="4">Aldehyde dehydrogenase domain-containing protein</fullName>
    </recommendedName>
</protein>
<reference evidence="5" key="1">
    <citation type="submission" date="2023-02" db="EMBL/GenBank/DDBJ databases">
        <title>Genome of toxic invasive species Heracleum sosnowskyi carries increased number of genes despite the absence of recent whole-genome duplications.</title>
        <authorList>
            <person name="Schelkunov M."/>
            <person name="Shtratnikova V."/>
            <person name="Makarenko M."/>
            <person name="Klepikova A."/>
            <person name="Omelchenko D."/>
            <person name="Novikova G."/>
            <person name="Obukhova E."/>
            <person name="Bogdanov V."/>
            <person name="Penin A."/>
            <person name="Logacheva M."/>
        </authorList>
    </citation>
    <scope>NUCLEOTIDE SEQUENCE</scope>
    <source>
        <strain evidence="5">Hsosn_3</strain>
        <tissue evidence="5">Leaf</tissue>
    </source>
</reference>
<gene>
    <name evidence="5" type="ORF">POM88_006743</name>
</gene>
<name>A0AAD8J6V2_9APIA</name>
<proteinExistence type="inferred from homology"/>
<dbReference type="AlphaFoldDB" id="A0AAD8J6V2"/>
<evidence type="ECO:0000313" key="5">
    <source>
        <dbReference type="EMBL" id="KAK1396880.1"/>
    </source>
</evidence>
<dbReference type="GO" id="GO:0016491">
    <property type="term" value="F:oxidoreductase activity"/>
    <property type="evidence" value="ECO:0007669"/>
    <property type="project" value="UniProtKB-KW"/>
</dbReference>
<dbReference type="PANTHER" id="PTHR11699">
    <property type="entry name" value="ALDEHYDE DEHYDROGENASE-RELATED"/>
    <property type="match status" value="1"/>
</dbReference>
<keyword evidence="3" id="KW-0560">Oxidoreductase</keyword>
<evidence type="ECO:0000256" key="1">
    <source>
        <dbReference type="ARBA" id="ARBA00009986"/>
    </source>
</evidence>
<feature type="active site" evidence="2">
    <location>
        <position position="130"/>
    </location>
</feature>
<organism evidence="5 6">
    <name type="scientific">Heracleum sosnowskyi</name>
    <dbReference type="NCBI Taxonomy" id="360622"/>
    <lineage>
        <taxon>Eukaryota</taxon>
        <taxon>Viridiplantae</taxon>
        <taxon>Streptophyta</taxon>
        <taxon>Embryophyta</taxon>
        <taxon>Tracheophyta</taxon>
        <taxon>Spermatophyta</taxon>
        <taxon>Magnoliopsida</taxon>
        <taxon>eudicotyledons</taxon>
        <taxon>Gunneridae</taxon>
        <taxon>Pentapetalae</taxon>
        <taxon>asterids</taxon>
        <taxon>campanulids</taxon>
        <taxon>Apiales</taxon>
        <taxon>Apiaceae</taxon>
        <taxon>Apioideae</taxon>
        <taxon>apioid superclade</taxon>
        <taxon>Tordylieae</taxon>
        <taxon>Tordyliinae</taxon>
        <taxon>Heracleum</taxon>
    </lineage>
</organism>
<dbReference type="Pfam" id="PF00171">
    <property type="entry name" value="Aldedh"/>
    <property type="match status" value="1"/>
</dbReference>
<dbReference type="Proteomes" id="UP001237642">
    <property type="component" value="Unassembled WGS sequence"/>
</dbReference>
<accession>A0AAD8J6V2</accession>
<evidence type="ECO:0000259" key="4">
    <source>
        <dbReference type="Pfam" id="PF00171"/>
    </source>
</evidence>
<evidence type="ECO:0000256" key="2">
    <source>
        <dbReference type="PROSITE-ProRule" id="PRU10007"/>
    </source>
</evidence>
<feature type="domain" description="Aldehyde dehydrogenase" evidence="4">
    <location>
        <begin position="90"/>
        <end position="150"/>
    </location>
</feature>
<evidence type="ECO:0000313" key="6">
    <source>
        <dbReference type="Proteomes" id="UP001237642"/>
    </source>
</evidence>
<dbReference type="InterPro" id="IPR029510">
    <property type="entry name" value="Ald_DH_CS_GLU"/>
</dbReference>